<sequence>MDDVLKGLAVLESILDGSEKPRNLPLAVLRGITQNFSEERKIGQGGCGDVYMGILRNGAVAVKKLFSNWTMDDKMFHQEVTSMMLVNHPNTVRFLGLCSYTEEKAIEMDGKVIIAEDLH</sequence>
<accession>A0AAV5CB38</accession>
<dbReference type="SUPFAM" id="SSF56112">
    <property type="entry name" value="Protein kinase-like (PK-like)"/>
    <property type="match status" value="1"/>
</dbReference>
<feature type="domain" description="Protein kinase" evidence="1">
    <location>
        <begin position="36"/>
        <end position="119"/>
    </location>
</feature>
<dbReference type="Proteomes" id="UP001054889">
    <property type="component" value="Unassembled WGS sequence"/>
</dbReference>
<dbReference type="PANTHER" id="PTHR45707">
    <property type="entry name" value="C2 CALCIUM/LIPID-BINDING PLANT PHOSPHORIBOSYLTRANSFERASE FAMILY PROTEIN"/>
    <property type="match status" value="1"/>
</dbReference>
<dbReference type="InterPro" id="IPR011009">
    <property type="entry name" value="Kinase-like_dom_sf"/>
</dbReference>
<reference evidence="2" key="2">
    <citation type="submission" date="2021-12" db="EMBL/GenBank/DDBJ databases">
        <title>Resequencing data analysis of finger millet.</title>
        <authorList>
            <person name="Hatakeyama M."/>
            <person name="Aluri S."/>
            <person name="Balachadran M.T."/>
            <person name="Sivarajan S.R."/>
            <person name="Poveda L."/>
            <person name="Shimizu-Inatsugi R."/>
            <person name="Schlapbach R."/>
            <person name="Sreeman S.M."/>
            <person name="Shimizu K.K."/>
        </authorList>
    </citation>
    <scope>NUCLEOTIDE SEQUENCE</scope>
</reference>
<organism evidence="2 3">
    <name type="scientific">Eleusine coracana subsp. coracana</name>
    <dbReference type="NCBI Taxonomy" id="191504"/>
    <lineage>
        <taxon>Eukaryota</taxon>
        <taxon>Viridiplantae</taxon>
        <taxon>Streptophyta</taxon>
        <taxon>Embryophyta</taxon>
        <taxon>Tracheophyta</taxon>
        <taxon>Spermatophyta</taxon>
        <taxon>Magnoliopsida</taxon>
        <taxon>Liliopsida</taxon>
        <taxon>Poales</taxon>
        <taxon>Poaceae</taxon>
        <taxon>PACMAD clade</taxon>
        <taxon>Chloridoideae</taxon>
        <taxon>Cynodonteae</taxon>
        <taxon>Eleusininae</taxon>
        <taxon>Eleusine</taxon>
    </lineage>
</organism>
<dbReference type="Gene3D" id="3.30.200.20">
    <property type="entry name" value="Phosphorylase Kinase, domain 1"/>
    <property type="match status" value="1"/>
</dbReference>
<evidence type="ECO:0000313" key="3">
    <source>
        <dbReference type="Proteomes" id="UP001054889"/>
    </source>
</evidence>
<name>A0AAV5CB38_ELECO</name>
<evidence type="ECO:0000259" key="1">
    <source>
        <dbReference type="PROSITE" id="PS50011"/>
    </source>
</evidence>
<comment type="caution">
    <text evidence="2">The sequence shown here is derived from an EMBL/GenBank/DDBJ whole genome shotgun (WGS) entry which is preliminary data.</text>
</comment>
<dbReference type="EMBL" id="BQKI01000005">
    <property type="protein sequence ID" value="GJM95335.1"/>
    <property type="molecule type" value="Genomic_DNA"/>
</dbReference>
<dbReference type="GO" id="GO:0005524">
    <property type="term" value="F:ATP binding"/>
    <property type="evidence" value="ECO:0007669"/>
    <property type="project" value="InterPro"/>
</dbReference>
<protein>
    <recommendedName>
        <fullName evidence="1">Protein kinase domain-containing protein</fullName>
    </recommendedName>
</protein>
<keyword evidence="3" id="KW-1185">Reference proteome</keyword>
<dbReference type="InterPro" id="IPR001245">
    <property type="entry name" value="Ser-Thr/Tyr_kinase_cat_dom"/>
</dbReference>
<dbReference type="AlphaFoldDB" id="A0AAV5CB38"/>
<proteinExistence type="predicted"/>
<evidence type="ECO:0000313" key="2">
    <source>
        <dbReference type="EMBL" id="GJM95335.1"/>
    </source>
</evidence>
<reference evidence="2" key="1">
    <citation type="journal article" date="2018" name="DNA Res.">
        <title>Multiple hybrid de novo genome assembly of finger millet, an orphan allotetraploid crop.</title>
        <authorList>
            <person name="Hatakeyama M."/>
            <person name="Aluri S."/>
            <person name="Balachadran M.T."/>
            <person name="Sivarajan S.R."/>
            <person name="Patrignani A."/>
            <person name="Gruter S."/>
            <person name="Poveda L."/>
            <person name="Shimizu-Inatsugi R."/>
            <person name="Baeten J."/>
            <person name="Francoijs K.J."/>
            <person name="Nataraja K.N."/>
            <person name="Reddy Y.A.N."/>
            <person name="Phadnis S."/>
            <person name="Ravikumar R.L."/>
            <person name="Schlapbach R."/>
            <person name="Sreeman S.M."/>
            <person name="Shimizu K.K."/>
        </authorList>
    </citation>
    <scope>NUCLEOTIDE SEQUENCE</scope>
</reference>
<gene>
    <name evidence="2" type="primary">ga12057</name>
    <name evidence="2" type="ORF">PR202_ga12057</name>
</gene>
<dbReference type="PROSITE" id="PS50011">
    <property type="entry name" value="PROTEIN_KINASE_DOM"/>
    <property type="match status" value="1"/>
</dbReference>
<dbReference type="PANTHER" id="PTHR45707:SF50">
    <property type="entry name" value="VESICLE-ASSOCIATED PROTEIN 1-1"/>
    <property type="match status" value="1"/>
</dbReference>
<dbReference type="InterPro" id="IPR000719">
    <property type="entry name" value="Prot_kinase_dom"/>
</dbReference>
<dbReference type="Pfam" id="PF07714">
    <property type="entry name" value="PK_Tyr_Ser-Thr"/>
    <property type="match status" value="1"/>
</dbReference>
<dbReference type="GO" id="GO:0004672">
    <property type="term" value="F:protein kinase activity"/>
    <property type="evidence" value="ECO:0007669"/>
    <property type="project" value="InterPro"/>
</dbReference>